<dbReference type="InterPro" id="IPR029033">
    <property type="entry name" value="His_PPase_superfam"/>
</dbReference>
<evidence type="ECO:0000313" key="10">
    <source>
        <dbReference type="Proteomes" id="UP001497382"/>
    </source>
</evidence>
<protein>
    <recommendedName>
        <fullName evidence="3">acid phosphatase</fullName>
        <ecNumber evidence="3">3.1.3.2</ecNumber>
    </recommendedName>
</protein>
<evidence type="ECO:0000256" key="4">
    <source>
        <dbReference type="ARBA" id="ARBA00022729"/>
    </source>
</evidence>
<dbReference type="PANTHER" id="PTHR11567">
    <property type="entry name" value="ACID PHOSPHATASE-RELATED"/>
    <property type="match status" value="1"/>
</dbReference>
<proteinExistence type="inferred from homology"/>
<feature type="chain" id="PRO_5044010527" description="acid phosphatase" evidence="8">
    <location>
        <begin position="17"/>
        <end position="369"/>
    </location>
</feature>
<keyword evidence="5" id="KW-0378">Hydrolase</keyword>
<accession>A0AAV2BX60</accession>
<dbReference type="InterPro" id="IPR033379">
    <property type="entry name" value="Acid_Pase_AS"/>
</dbReference>
<keyword evidence="6" id="KW-1015">Disulfide bond</keyword>
<evidence type="ECO:0000313" key="9">
    <source>
        <dbReference type="EMBL" id="CAL1300916.1"/>
    </source>
</evidence>
<dbReference type="Pfam" id="PF00328">
    <property type="entry name" value="His_Phos_2"/>
    <property type="match status" value="1"/>
</dbReference>
<dbReference type="AlphaFoldDB" id="A0AAV2BX60"/>
<dbReference type="EMBL" id="CAXIEN010000590">
    <property type="protein sequence ID" value="CAL1300916.1"/>
    <property type="molecule type" value="Genomic_DNA"/>
</dbReference>
<sequence>MIFWLLLIIGVSSALSHSVKEENTTLLLVQTLSRHGDRAPSRLYSPDPNSAAHWPEGLGKITLLGRKQQYAVGKFLRSMYKDFVTSNPNEVLVNSSSADRCLRSAETLVAAFYAPQGIWKFEDDLNWQPIPIHYQPTEQDKFLSFASICPRSVADSKRLYNSRQVQEVFQKHKDILDYFSSHVGYNVSRGNSAFRLHDTLLIEKIHNISIPKWAHQYWDELGEVADVTFRSFFSTPTILRLRTGPLIEKILENMKRKINGSNPDLKTQVFSSHDNNLGAMLLALNFTNMPRPPFSSTLLFELHKMADHTNSVRLLYLNSTRPEIDIGKPHVLILEGCSEFCPLEHFERKVEHFIPENWEQECQLEKYKL</sequence>
<dbReference type="InterPro" id="IPR050645">
    <property type="entry name" value="Histidine_acid_phosphatase"/>
</dbReference>
<keyword evidence="4 8" id="KW-0732">Signal</keyword>
<dbReference type="EC" id="3.1.3.2" evidence="3"/>
<dbReference type="CDD" id="cd07061">
    <property type="entry name" value="HP_HAP_like"/>
    <property type="match status" value="1"/>
</dbReference>
<dbReference type="PROSITE" id="PS00616">
    <property type="entry name" value="HIS_ACID_PHOSPHAT_1"/>
    <property type="match status" value="1"/>
</dbReference>
<evidence type="ECO:0000256" key="8">
    <source>
        <dbReference type="SAM" id="SignalP"/>
    </source>
</evidence>
<evidence type="ECO:0000256" key="7">
    <source>
        <dbReference type="ARBA" id="ARBA00023180"/>
    </source>
</evidence>
<dbReference type="Gene3D" id="3.40.50.1240">
    <property type="entry name" value="Phosphoglycerate mutase-like"/>
    <property type="match status" value="1"/>
</dbReference>
<keyword evidence="10" id="KW-1185">Reference proteome</keyword>
<keyword evidence="7" id="KW-0325">Glycoprotein</keyword>
<comment type="caution">
    <text evidence="9">The sequence shown here is derived from an EMBL/GenBank/DDBJ whole genome shotgun (WGS) entry which is preliminary data.</text>
</comment>
<name>A0AAV2BX60_9ARAC</name>
<comment type="similarity">
    <text evidence="2">Belongs to the histidine acid phosphatase family.</text>
</comment>
<evidence type="ECO:0000256" key="5">
    <source>
        <dbReference type="ARBA" id="ARBA00022801"/>
    </source>
</evidence>
<organism evidence="9 10">
    <name type="scientific">Larinioides sclopetarius</name>
    <dbReference type="NCBI Taxonomy" id="280406"/>
    <lineage>
        <taxon>Eukaryota</taxon>
        <taxon>Metazoa</taxon>
        <taxon>Ecdysozoa</taxon>
        <taxon>Arthropoda</taxon>
        <taxon>Chelicerata</taxon>
        <taxon>Arachnida</taxon>
        <taxon>Araneae</taxon>
        <taxon>Araneomorphae</taxon>
        <taxon>Entelegynae</taxon>
        <taxon>Araneoidea</taxon>
        <taxon>Araneidae</taxon>
        <taxon>Larinioides</taxon>
    </lineage>
</organism>
<comment type="catalytic activity">
    <reaction evidence="1">
        <text>a phosphate monoester + H2O = an alcohol + phosphate</text>
        <dbReference type="Rhea" id="RHEA:15017"/>
        <dbReference type="ChEBI" id="CHEBI:15377"/>
        <dbReference type="ChEBI" id="CHEBI:30879"/>
        <dbReference type="ChEBI" id="CHEBI:43474"/>
        <dbReference type="ChEBI" id="CHEBI:67140"/>
        <dbReference type="EC" id="3.1.3.2"/>
    </reaction>
</comment>
<reference evidence="9 10" key="1">
    <citation type="submission" date="2024-04" db="EMBL/GenBank/DDBJ databases">
        <authorList>
            <person name="Rising A."/>
            <person name="Reimegard J."/>
            <person name="Sonavane S."/>
            <person name="Akerstrom W."/>
            <person name="Nylinder S."/>
            <person name="Hedman E."/>
            <person name="Kallberg Y."/>
        </authorList>
    </citation>
    <scope>NUCLEOTIDE SEQUENCE [LARGE SCALE GENOMIC DNA]</scope>
</reference>
<evidence type="ECO:0000256" key="1">
    <source>
        <dbReference type="ARBA" id="ARBA00000032"/>
    </source>
</evidence>
<evidence type="ECO:0000256" key="6">
    <source>
        <dbReference type="ARBA" id="ARBA00023157"/>
    </source>
</evidence>
<feature type="signal peptide" evidence="8">
    <location>
        <begin position="1"/>
        <end position="16"/>
    </location>
</feature>
<evidence type="ECO:0000256" key="3">
    <source>
        <dbReference type="ARBA" id="ARBA00012646"/>
    </source>
</evidence>
<dbReference type="SUPFAM" id="SSF53254">
    <property type="entry name" value="Phosphoglycerate mutase-like"/>
    <property type="match status" value="1"/>
</dbReference>
<evidence type="ECO:0000256" key="2">
    <source>
        <dbReference type="ARBA" id="ARBA00005375"/>
    </source>
</evidence>
<gene>
    <name evidence="9" type="ORF">LARSCL_LOCUS22193</name>
</gene>
<dbReference type="GO" id="GO:0003993">
    <property type="term" value="F:acid phosphatase activity"/>
    <property type="evidence" value="ECO:0007669"/>
    <property type="project" value="UniProtKB-EC"/>
</dbReference>
<dbReference type="InterPro" id="IPR000560">
    <property type="entry name" value="His_Pase_clade-2"/>
</dbReference>
<dbReference type="PANTHER" id="PTHR11567:SF211">
    <property type="entry name" value="PROSTATIC ACID PHOSPHATASE"/>
    <property type="match status" value="1"/>
</dbReference>
<dbReference type="Proteomes" id="UP001497382">
    <property type="component" value="Unassembled WGS sequence"/>
</dbReference>